<keyword evidence="4" id="KW-0749">Sporulation</keyword>
<name>A0ABP8X1L3_9ACTN</name>
<evidence type="ECO:0000256" key="3">
    <source>
        <dbReference type="ARBA" id="ARBA00022618"/>
    </source>
</evidence>
<evidence type="ECO:0000313" key="7">
    <source>
        <dbReference type="EMBL" id="GAA4699168.1"/>
    </source>
</evidence>
<evidence type="ECO:0000256" key="5">
    <source>
        <dbReference type="ARBA" id="ARBA00023210"/>
    </source>
</evidence>
<dbReference type="InterPro" id="IPR038658">
    <property type="entry name" value="SsgB_sf"/>
</dbReference>
<keyword evidence="5" id="KW-0717">Septation</keyword>
<comment type="caution">
    <text evidence="7">The sequence shown here is derived from an EMBL/GenBank/DDBJ whole genome shotgun (WGS) entry which is preliminary data.</text>
</comment>
<reference evidence="8" key="1">
    <citation type="journal article" date="2019" name="Int. J. Syst. Evol. Microbiol.">
        <title>The Global Catalogue of Microorganisms (GCM) 10K type strain sequencing project: providing services to taxonomists for standard genome sequencing and annotation.</title>
        <authorList>
            <consortium name="The Broad Institute Genomics Platform"/>
            <consortium name="The Broad Institute Genome Sequencing Center for Infectious Disease"/>
            <person name="Wu L."/>
            <person name="Ma J."/>
        </authorList>
    </citation>
    <scope>NUCLEOTIDE SEQUENCE [LARGE SCALE GENOMIC DNA]</scope>
    <source>
        <strain evidence="8">JCM 18127</strain>
    </source>
</reference>
<organism evidence="7 8">
    <name type="scientific">Nocardioides nanhaiensis</name>
    <dbReference type="NCBI Taxonomy" id="1476871"/>
    <lineage>
        <taxon>Bacteria</taxon>
        <taxon>Bacillati</taxon>
        <taxon>Actinomycetota</taxon>
        <taxon>Actinomycetes</taxon>
        <taxon>Propionibacteriales</taxon>
        <taxon>Nocardioidaceae</taxon>
        <taxon>Nocardioides</taxon>
    </lineage>
</organism>
<gene>
    <name evidence="7" type="ORF">GCM10023226_42420</name>
</gene>
<evidence type="ECO:0000256" key="1">
    <source>
        <dbReference type="ARBA" id="ARBA00004431"/>
    </source>
</evidence>
<evidence type="ECO:0000256" key="4">
    <source>
        <dbReference type="ARBA" id="ARBA00022969"/>
    </source>
</evidence>
<dbReference type="EMBL" id="BAABIM010000005">
    <property type="protein sequence ID" value="GAA4699168.1"/>
    <property type="molecule type" value="Genomic_DNA"/>
</dbReference>
<proteinExistence type="inferred from homology"/>
<keyword evidence="8" id="KW-1185">Reference proteome</keyword>
<dbReference type="Pfam" id="PF04686">
    <property type="entry name" value="SsgA"/>
    <property type="match status" value="1"/>
</dbReference>
<evidence type="ECO:0000313" key="8">
    <source>
        <dbReference type="Proteomes" id="UP001500621"/>
    </source>
</evidence>
<dbReference type="RefSeq" id="WP_345272221.1">
    <property type="nucleotide sequence ID" value="NZ_BAABIM010000005.1"/>
</dbReference>
<evidence type="ECO:0000256" key="6">
    <source>
        <dbReference type="ARBA" id="ARBA00023306"/>
    </source>
</evidence>
<sequence length="140" mass="15234">MTAQPVSPTVSQDIALHCLDELGRPMSFIASFGYDAGDPYAVWLTFHVPAGEIEWAMARTLLLRGLTQPAGEGDIRLAPAVDEDGHAVVRMDFHSPEGRLVTEARTADLFAFLSSTWRAVPPGSEASRVDVDDLVERLRG</sequence>
<accession>A0ABP8X1L3</accession>
<comment type="subcellular location">
    <subcellularLocation>
        <location evidence="1">Cell septum</location>
    </subcellularLocation>
</comment>
<protein>
    <submittedName>
        <fullName evidence="7">SsgA family sporulation/cell division regulator</fullName>
    </submittedName>
</protein>
<dbReference type="InterPro" id="IPR006776">
    <property type="entry name" value="SsgB"/>
</dbReference>
<comment type="similarity">
    <text evidence="2">Belongs to the SsgA family.</text>
</comment>
<dbReference type="Proteomes" id="UP001500621">
    <property type="component" value="Unassembled WGS sequence"/>
</dbReference>
<keyword evidence="3" id="KW-0132">Cell division</keyword>
<evidence type="ECO:0000256" key="2">
    <source>
        <dbReference type="ARBA" id="ARBA00009323"/>
    </source>
</evidence>
<dbReference type="Gene3D" id="2.30.31.20">
    <property type="entry name" value="Sporulation-specific cell division protein SsgB"/>
    <property type="match status" value="1"/>
</dbReference>
<keyword evidence="6" id="KW-0131">Cell cycle</keyword>